<evidence type="ECO:0000256" key="10">
    <source>
        <dbReference type="ARBA" id="ARBA00049556"/>
    </source>
</evidence>
<keyword evidence="8" id="KW-0443">Lipid metabolism</keyword>
<reference evidence="17" key="3">
    <citation type="submission" date="2015-06" db="UniProtKB">
        <authorList>
            <consortium name="EnsemblMetazoa"/>
        </authorList>
    </citation>
    <scope>IDENTIFICATION</scope>
</reference>
<dbReference type="EMBL" id="AMQN01001132">
    <property type="status" value="NOT_ANNOTATED_CDS"/>
    <property type="molecule type" value="Genomic_DNA"/>
</dbReference>
<evidence type="ECO:0000256" key="8">
    <source>
        <dbReference type="ARBA" id="ARBA00023098"/>
    </source>
</evidence>
<dbReference type="InterPro" id="IPR006108">
    <property type="entry name" value="3HC_DH_C"/>
</dbReference>
<feature type="domain" description="3-hydroxyacyl-CoA dehydrogenase NAD binding" evidence="15">
    <location>
        <begin position="23"/>
        <end position="208"/>
    </location>
</feature>
<evidence type="ECO:0000256" key="7">
    <source>
        <dbReference type="ARBA" id="ARBA00023027"/>
    </source>
</evidence>
<feature type="domain" description="3-hydroxyacyl-CoA dehydrogenase C-terminal" evidence="14">
    <location>
        <begin position="210"/>
        <end position="307"/>
    </location>
</feature>
<dbReference type="EnsemblMetazoa" id="CapteT98079">
    <property type="protein sequence ID" value="CapteP98079"/>
    <property type="gene ID" value="CapteG98079"/>
</dbReference>
<dbReference type="HOGENOM" id="CLU_009834_2_0_1"/>
<feature type="binding site" evidence="12">
    <location>
        <position position="51"/>
    </location>
    <ligand>
        <name>NAD(+)</name>
        <dbReference type="ChEBI" id="CHEBI:57540"/>
    </ligand>
</feature>
<feature type="binding site" evidence="12">
    <location>
        <begin position="28"/>
        <end position="33"/>
    </location>
    <ligand>
        <name>NAD(+)</name>
        <dbReference type="ChEBI" id="CHEBI:57540"/>
    </ligand>
</feature>
<dbReference type="EMBL" id="AMQN01001131">
    <property type="status" value="NOT_ANNOTATED_CDS"/>
    <property type="molecule type" value="Genomic_DNA"/>
</dbReference>
<dbReference type="InterPro" id="IPR006180">
    <property type="entry name" value="3-OHacyl-CoA_DH_CS"/>
</dbReference>
<gene>
    <name evidence="16" type="ORF">CAPTEDRAFT_98079</name>
</gene>
<dbReference type="InterPro" id="IPR052242">
    <property type="entry name" value="Mito_3-hydroxyacyl-CoA_DH"/>
</dbReference>
<keyword evidence="5" id="KW-0276">Fatty acid metabolism</keyword>
<dbReference type="PANTHER" id="PTHR43561:SF3">
    <property type="entry name" value="HYDROXYACYL-COENZYME A DEHYDROGENASE, MITOCHONDRIAL"/>
    <property type="match status" value="1"/>
</dbReference>
<dbReference type="SUPFAM" id="SSF51735">
    <property type="entry name" value="NAD(P)-binding Rossmann-fold domains"/>
    <property type="match status" value="1"/>
</dbReference>
<evidence type="ECO:0000256" key="5">
    <source>
        <dbReference type="ARBA" id="ARBA00022832"/>
    </source>
</evidence>
<comment type="similarity">
    <text evidence="3">Belongs to the 3-hydroxyacyl-CoA dehydrogenase family.</text>
</comment>
<dbReference type="AlphaFoldDB" id="R7UKY5"/>
<dbReference type="PANTHER" id="PTHR43561">
    <property type="match status" value="1"/>
</dbReference>
<feature type="binding site" evidence="12">
    <location>
        <position position="116"/>
    </location>
    <ligand>
        <name>NAD(+)</name>
        <dbReference type="ChEBI" id="CHEBI:57540"/>
    </ligand>
</feature>
<dbReference type="Pfam" id="PF00725">
    <property type="entry name" value="3HCDH"/>
    <property type="match status" value="1"/>
</dbReference>
<evidence type="ECO:0000256" key="6">
    <source>
        <dbReference type="ARBA" id="ARBA00023002"/>
    </source>
</evidence>
<dbReference type="EMBL" id="KB300094">
    <property type="protein sequence ID" value="ELU07199.1"/>
    <property type="molecule type" value="Genomic_DNA"/>
</dbReference>
<keyword evidence="18" id="KW-1185">Reference proteome</keyword>
<dbReference type="Pfam" id="PF02737">
    <property type="entry name" value="3HCDH_N"/>
    <property type="match status" value="1"/>
</dbReference>
<dbReference type="FunFam" id="3.40.50.720:FF:000258">
    <property type="entry name" value="Hydroxyacyl-coenzyme A dehydrogenase, mitochondrial"/>
    <property type="match status" value="1"/>
</dbReference>
<evidence type="ECO:0000256" key="1">
    <source>
        <dbReference type="ARBA" id="ARBA00004305"/>
    </source>
</evidence>
<dbReference type="PROSITE" id="PS00067">
    <property type="entry name" value="3HCDH"/>
    <property type="match status" value="1"/>
</dbReference>
<dbReference type="InterPro" id="IPR006176">
    <property type="entry name" value="3-OHacyl-CoA_DH_NAD-bd"/>
</dbReference>
<feature type="binding site" evidence="12">
    <location>
        <position position="143"/>
    </location>
    <ligand>
        <name>NAD(+)</name>
        <dbReference type="ChEBI" id="CHEBI:57540"/>
    </ligand>
</feature>
<accession>R7UKY5</accession>
<reference evidence="16 18" key="2">
    <citation type="journal article" date="2013" name="Nature">
        <title>Insights into bilaterian evolution from three spiralian genomes.</title>
        <authorList>
            <person name="Simakov O."/>
            <person name="Marletaz F."/>
            <person name="Cho S.J."/>
            <person name="Edsinger-Gonzales E."/>
            <person name="Havlak P."/>
            <person name="Hellsten U."/>
            <person name="Kuo D.H."/>
            <person name="Larsson T."/>
            <person name="Lv J."/>
            <person name="Arendt D."/>
            <person name="Savage R."/>
            <person name="Osoegawa K."/>
            <person name="de Jong P."/>
            <person name="Grimwood J."/>
            <person name="Chapman J.A."/>
            <person name="Shapiro H."/>
            <person name="Aerts A."/>
            <person name="Otillar R.P."/>
            <person name="Terry A.Y."/>
            <person name="Boore J.L."/>
            <person name="Grigoriev I.V."/>
            <person name="Lindberg D.R."/>
            <person name="Seaver E.C."/>
            <person name="Weisblat D.A."/>
            <person name="Putnam N.H."/>
            <person name="Rokhsar D.S."/>
        </authorList>
    </citation>
    <scope>NUCLEOTIDE SEQUENCE</scope>
    <source>
        <strain evidence="16 18">I ESC-2004</strain>
    </source>
</reference>
<dbReference type="SUPFAM" id="SSF48179">
    <property type="entry name" value="6-phosphogluconate dehydrogenase C-terminal domain-like"/>
    <property type="match status" value="1"/>
</dbReference>
<dbReference type="Gene3D" id="1.10.1040.10">
    <property type="entry name" value="N-(1-d-carboxylethyl)-l-norvaline Dehydrogenase, domain 2"/>
    <property type="match status" value="1"/>
</dbReference>
<feature type="binding site" evidence="12">
    <location>
        <position position="299"/>
    </location>
    <ligand>
        <name>NAD(+)</name>
        <dbReference type="ChEBI" id="CHEBI:57540"/>
    </ligand>
</feature>
<feature type="binding site" evidence="12">
    <location>
        <position position="167"/>
    </location>
    <ligand>
        <name>NAD(+)</name>
        <dbReference type="ChEBI" id="CHEBI:57540"/>
    </ligand>
</feature>
<evidence type="ECO:0000256" key="13">
    <source>
        <dbReference type="PIRSR" id="PIRSR000105-3"/>
    </source>
</evidence>
<dbReference type="FunCoup" id="R7UKY5">
    <property type="interactions" value="183"/>
</dbReference>
<evidence type="ECO:0000259" key="14">
    <source>
        <dbReference type="Pfam" id="PF00725"/>
    </source>
</evidence>
<keyword evidence="9" id="KW-0496">Mitochondrion</keyword>
<evidence type="ECO:0000256" key="11">
    <source>
        <dbReference type="PIRSR" id="PIRSR000105-1"/>
    </source>
</evidence>
<feature type="binding site" evidence="12">
    <location>
        <position position="121"/>
    </location>
    <ligand>
        <name>NAD(+)</name>
        <dbReference type="ChEBI" id="CHEBI:57540"/>
    </ligand>
</feature>
<dbReference type="GO" id="GO:0070403">
    <property type="term" value="F:NAD+ binding"/>
    <property type="evidence" value="ECO:0007669"/>
    <property type="project" value="InterPro"/>
</dbReference>
<dbReference type="EMBL" id="AMQN01001130">
    <property type="status" value="NOT_ANNOTATED_CDS"/>
    <property type="molecule type" value="Genomic_DNA"/>
</dbReference>
<reference evidence="18" key="1">
    <citation type="submission" date="2012-12" db="EMBL/GenBank/DDBJ databases">
        <authorList>
            <person name="Hellsten U."/>
            <person name="Grimwood J."/>
            <person name="Chapman J.A."/>
            <person name="Shapiro H."/>
            <person name="Aerts A."/>
            <person name="Otillar R.P."/>
            <person name="Terry A.Y."/>
            <person name="Boore J.L."/>
            <person name="Simakov O."/>
            <person name="Marletaz F."/>
            <person name="Cho S.-J."/>
            <person name="Edsinger-Gonzales E."/>
            <person name="Havlak P."/>
            <person name="Kuo D.-H."/>
            <person name="Larsson T."/>
            <person name="Lv J."/>
            <person name="Arendt D."/>
            <person name="Savage R."/>
            <person name="Osoegawa K."/>
            <person name="de Jong P."/>
            <person name="Lindberg D.R."/>
            <person name="Seaver E.C."/>
            <person name="Weisblat D.A."/>
            <person name="Putnam N.H."/>
            <person name="Grigoriev I.V."/>
            <person name="Rokhsar D.S."/>
        </authorList>
    </citation>
    <scope>NUCLEOTIDE SEQUENCE</scope>
    <source>
        <strain evidence="18">I ESC-2004</strain>
    </source>
</reference>
<comment type="catalytic activity">
    <reaction evidence="10">
        <text>a (3S)-3-hydroxyacyl-CoA + NAD(+) = a 3-oxoacyl-CoA + NADH + H(+)</text>
        <dbReference type="Rhea" id="RHEA:22432"/>
        <dbReference type="ChEBI" id="CHEBI:15378"/>
        <dbReference type="ChEBI" id="CHEBI:57318"/>
        <dbReference type="ChEBI" id="CHEBI:57540"/>
        <dbReference type="ChEBI" id="CHEBI:57945"/>
        <dbReference type="ChEBI" id="CHEBI:90726"/>
        <dbReference type="EC" id="1.1.1.35"/>
    </reaction>
</comment>
<organism evidence="16">
    <name type="scientific">Capitella teleta</name>
    <name type="common">Polychaete worm</name>
    <dbReference type="NCBI Taxonomy" id="283909"/>
    <lineage>
        <taxon>Eukaryota</taxon>
        <taxon>Metazoa</taxon>
        <taxon>Spiralia</taxon>
        <taxon>Lophotrochozoa</taxon>
        <taxon>Annelida</taxon>
        <taxon>Polychaeta</taxon>
        <taxon>Sedentaria</taxon>
        <taxon>Scolecida</taxon>
        <taxon>Capitellidae</taxon>
        <taxon>Capitella</taxon>
    </lineage>
</organism>
<evidence type="ECO:0000256" key="9">
    <source>
        <dbReference type="ARBA" id="ARBA00023128"/>
    </source>
</evidence>
<dbReference type="InterPro" id="IPR022694">
    <property type="entry name" value="3-OHacyl-CoA_DH"/>
</dbReference>
<dbReference type="GO" id="GO:0003857">
    <property type="term" value="F:(3S)-3-hydroxyacyl-CoA dehydrogenase (NAD+) activity"/>
    <property type="evidence" value="ECO:0007669"/>
    <property type="project" value="UniProtKB-EC"/>
</dbReference>
<dbReference type="PIRSF" id="PIRSF000105">
    <property type="entry name" value="HCDH"/>
    <property type="match status" value="1"/>
</dbReference>
<comment type="pathway">
    <text evidence="2">Lipid metabolism; fatty acid beta-oxidation.</text>
</comment>
<feature type="binding site" evidence="13">
    <location>
        <position position="67"/>
    </location>
    <ligand>
        <name>CoA</name>
        <dbReference type="ChEBI" id="CHEBI:57287"/>
    </ligand>
</feature>
<keyword evidence="7 12" id="KW-0520">NAD</keyword>
<dbReference type="OMA" id="MRLGCNQ"/>
<evidence type="ECO:0000313" key="17">
    <source>
        <dbReference type="EnsemblMetazoa" id="CapteP98079"/>
    </source>
</evidence>
<dbReference type="Proteomes" id="UP000014760">
    <property type="component" value="Unassembled WGS sequence"/>
</dbReference>
<dbReference type="GO" id="GO:0006635">
    <property type="term" value="P:fatty acid beta-oxidation"/>
    <property type="evidence" value="ECO:0007669"/>
    <property type="project" value="TreeGrafter"/>
</dbReference>
<evidence type="ECO:0000256" key="3">
    <source>
        <dbReference type="ARBA" id="ARBA00009463"/>
    </source>
</evidence>
<proteinExistence type="inferred from homology"/>
<evidence type="ECO:0000313" key="16">
    <source>
        <dbReference type="EMBL" id="ELU07199.1"/>
    </source>
</evidence>
<feature type="binding site" evidence="13">
    <location>
        <position position="143"/>
    </location>
    <ligand>
        <name>CoA</name>
        <dbReference type="ChEBI" id="CHEBI:57287"/>
    </ligand>
</feature>
<evidence type="ECO:0000256" key="4">
    <source>
        <dbReference type="ARBA" id="ARBA00013000"/>
    </source>
</evidence>
<dbReference type="STRING" id="283909.R7UKY5"/>
<evidence type="ECO:0000259" key="15">
    <source>
        <dbReference type="Pfam" id="PF02737"/>
    </source>
</evidence>
<evidence type="ECO:0000256" key="12">
    <source>
        <dbReference type="PIRSR" id="PIRSR000105-2"/>
    </source>
</evidence>
<evidence type="ECO:0000313" key="18">
    <source>
        <dbReference type="Proteomes" id="UP000014760"/>
    </source>
</evidence>
<dbReference type="EC" id="1.1.1.35" evidence="4"/>
<dbReference type="Gene3D" id="3.40.50.720">
    <property type="entry name" value="NAD(P)-binding Rossmann-like Domain"/>
    <property type="match status" value="1"/>
</dbReference>
<protein>
    <recommendedName>
        <fullName evidence="4">3-hydroxyacyl-CoA dehydrogenase</fullName>
        <ecNumber evidence="4">1.1.1.35</ecNumber>
    </recommendedName>
</protein>
<sequence length="310" mass="33556">MSLAGTVLKRSFSSSASRAAIKHVTVIGGGLMGSGIAQVAAQTGHDVTMVDMSEDILAKSTAHIEKSLTRVVKKKYKDDAEAGEKFLKETMARLSTNTDANNAAQKTDLVIEAIVENLDVKQKLFSGLDKAAPQHTIFASNTSSLPIKDIAKSTSRADRFGGLHFFNPVPIMKLVEVVRMPETSDATLQSLVDFIQSLGKTIVAAKDTPGFIVNRLLVPYIMEAVRLLERGDASARDIDVAMKHGAGYIIGPIELADYVGLDTCKFIIDGWHTNMPENALFNPSPILDHMVSEGKLGIKSGEGFYKYDNK</sequence>
<comment type="subcellular location">
    <subcellularLocation>
        <location evidence="1">Mitochondrion matrix</location>
    </subcellularLocation>
</comment>
<dbReference type="InterPro" id="IPR013328">
    <property type="entry name" value="6PGD_dom2"/>
</dbReference>
<dbReference type="InterPro" id="IPR036291">
    <property type="entry name" value="NAD(P)-bd_dom_sf"/>
</dbReference>
<keyword evidence="6" id="KW-0560">Oxidoreductase</keyword>
<dbReference type="OrthoDB" id="5958943at2759"/>
<feature type="site" description="Important for catalytic activity" evidence="11">
    <location>
        <position position="164"/>
    </location>
</feature>
<feature type="binding site" evidence="13">
    <location>
        <position position="74"/>
    </location>
    <ligand>
        <name>CoA</name>
        <dbReference type="ChEBI" id="CHEBI:57287"/>
    </ligand>
</feature>
<evidence type="ECO:0000256" key="2">
    <source>
        <dbReference type="ARBA" id="ARBA00005005"/>
    </source>
</evidence>
<dbReference type="GO" id="GO:0005759">
    <property type="term" value="C:mitochondrial matrix"/>
    <property type="evidence" value="ECO:0007669"/>
    <property type="project" value="UniProtKB-SubCell"/>
</dbReference>
<dbReference type="InterPro" id="IPR008927">
    <property type="entry name" value="6-PGluconate_DH-like_C_sf"/>
</dbReference>
<name>R7UKY5_CAPTE</name>